<protein>
    <submittedName>
        <fullName evidence="1">Uncharacterized protein</fullName>
    </submittedName>
</protein>
<keyword evidence="2" id="KW-1185">Reference proteome</keyword>
<evidence type="ECO:0000313" key="1">
    <source>
        <dbReference type="EMBL" id="THV41217.1"/>
    </source>
</evidence>
<reference evidence="2" key="1">
    <citation type="submission" date="2019-04" db="EMBL/GenBank/DDBJ databases">
        <title>Nocardioides xinjiangensis sp. nov.</title>
        <authorList>
            <person name="Liu S."/>
        </authorList>
    </citation>
    <scope>NUCLEOTIDE SEQUENCE [LARGE SCALE GENOMIC DNA]</scope>
    <source>
        <strain evidence="2">18</strain>
    </source>
</reference>
<dbReference type="RefSeq" id="WP_136534921.1">
    <property type="nucleotide sequence ID" value="NZ_STGY01000048.1"/>
</dbReference>
<name>A0A4S8Q9V0_9ACTN</name>
<dbReference type="Proteomes" id="UP000308760">
    <property type="component" value="Unassembled WGS sequence"/>
</dbReference>
<gene>
    <name evidence="1" type="ORF">FAB82_12735</name>
</gene>
<accession>A0A4S8Q9V0</accession>
<reference evidence="1 2" key="2">
    <citation type="submission" date="2019-05" db="EMBL/GenBank/DDBJ databases">
        <title>Glycomyces buryatensis sp. nov.</title>
        <authorList>
            <person name="Nikitina E."/>
        </authorList>
    </citation>
    <scope>NUCLEOTIDE SEQUENCE [LARGE SCALE GENOMIC DNA]</scope>
    <source>
        <strain evidence="1 2">18</strain>
    </source>
</reference>
<evidence type="ECO:0000313" key="2">
    <source>
        <dbReference type="Proteomes" id="UP000308760"/>
    </source>
</evidence>
<dbReference type="OrthoDB" id="4202636at2"/>
<organism evidence="1 2">
    <name type="scientific">Glycomyces buryatensis</name>
    <dbReference type="NCBI Taxonomy" id="2570927"/>
    <lineage>
        <taxon>Bacteria</taxon>
        <taxon>Bacillati</taxon>
        <taxon>Actinomycetota</taxon>
        <taxon>Actinomycetes</taxon>
        <taxon>Glycomycetales</taxon>
        <taxon>Glycomycetaceae</taxon>
        <taxon>Glycomyces</taxon>
    </lineage>
</organism>
<comment type="caution">
    <text evidence="1">The sequence shown here is derived from an EMBL/GenBank/DDBJ whole genome shotgun (WGS) entry which is preliminary data.</text>
</comment>
<dbReference type="AlphaFoldDB" id="A0A4S8Q9V0"/>
<proteinExistence type="predicted"/>
<dbReference type="EMBL" id="STGY01000048">
    <property type="protein sequence ID" value="THV41217.1"/>
    <property type="molecule type" value="Genomic_DNA"/>
</dbReference>
<sequence length="134" mass="14560">MEVQLILSNGSALVFTWSMDGLNEGLAIGYRSGETLDNPSLGTPIDVTDNEDWSVLLQKNIVSIKPVRHIPNDGCPEMPWAFRLQFSNGADLVIALGESENGNLIYLPDALLVIFDETTARSYKIPASSTSSFG</sequence>